<dbReference type="EMBL" id="MNAD01001649">
    <property type="protein sequence ID" value="OJT02837.1"/>
    <property type="molecule type" value="Genomic_DNA"/>
</dbReference>
<evidence type="ECO:0000256" key="6">
    <source>
        <dbReference type="ARBA" id="ARBA00022771"/>
    </source>
</evidence>
<comment type="catalytic activity">
    <reaction evidence="1">
        <text>[E2 ubiquitin-conjugating enzyme]-S-ubiquitinyl-L-cysteine + [acceptor protein]-L-lysine = [E2 ubiquitin-conjugating enzyme]-L-cysteine + [acceptor protein]-N(6)-ubiquitinyl-L-lysine.</text>
        <dbReference type="EC" id="2.3.2.31"/>
    </reaction>
</comment>
<evidence type="ECO:0000256" key="5">
    <source>
        <dbReference type="ARBA" id="ARBA00022737"/>
    </source>
</evidence>
<dbReference type="EC" id="2.3.2.31" evidence="2"/>
<dbReference type="GO" id="GO:0016567">
    <property type="term" value="P:protein ubiquitination"/>
    <property type="evidence" value="ECO:0007669"/>
    <property type="project" value="InterPro"/>
</dbReference>
<evidence type="ECO:0000256" key="4">
    <source>
        <dbReference type="ARBA" id="ARBA00022723"/>
    </source>
</evidence>
<keyword evidence="5" id="KW-0677">Repeat</keyword>
<evidence type="ECO:0000256" key="8">
    <source>
        <dbReference type="ARBA" id="ARBA00022833"/>
    </source>
</evidence>
<dbReference type="OrthoDB" id="9977870at2759"/>
<sequence>MATLRQRDLSSNPGGSVMNLDEWDALSSLEGRPSPAGDGPVKVAAGMKAVKRCLLVFATPNSGSTPKPPRRMLPKLSGLMAETYECVACMADIDVSEEQAIQVSCGHLYHPECLLQLVQVSMSSPTQFPPRCCRKPVSPLSFEHLLTPTQRDDYTMRQVEQSTPRRIYCANPRCSRFLGARDKRTPVRVYPCPATACGTLTCARCRIAVDPSPDAPVHACGHEPAHRAALRLGNTLGWVRCPECEQLVERDGGCSHMTCACGAHFCYGCGSKWQTCSCVEWRAGAGAGGENRRQRERDLFAPLQEDLDLNGRLALWAPPRPALPQRAQTVPLPPHDGTIHSRRRAQERRVLTLHHDESLEIVHEERGFHPLGRADSVRMSIFTVEEEPLPDFAGSCLPFWLESGILARGERARAARERGARRAATM</sequence>
<dbReference type="PROSITE" id="PS51873">
    <property type="entry name" value="TRIAD"/>
    <property type="match status" value="1"/>
</dbReference>
<dbReference type="InterPro" id="IPR044066">
    <property type="entry name" value="TRIAD_supradom"/>
</dbReference>
<evidence type="ECO:0000259" key="9">
    <source>
        <dbReference type="PROSITE" id="PS51873"/>
    </source>
</evidence>
<evidence type="ECO:0000256" key="1">
    <source>
        <dbReference type="ARBA" id="ARBA00001798"/>
    </source>
</evidence>
<keyword evidence="3" id="KW-0808">Transferase</keyword>
<dbReference type="InterPro" id="IPR031127">
    <property type="entry name" value="E3_UB_ligase_RBR"/>
</dbReference>
<evidence type="ECO:0000256" key="7">
    <source>
        <dbReference type="ARBA" id="ARBA00022786"/>
    </source>
</evidence>
<dbReference type="SUPFAM" id="SSF57850">
    <property type="entry name" value="RING/U-box"/>
    <property type="match status" value="2"/>
</dbReference>
<dbReference type="InterPro" id="IPR002867">
    <property type="entry name" value="IBR_dom"/>
</dbReference>
<dbReference type="Pfam" id="PF01485">
    <property type="entry name" value="IBR"/>
    <property type="match status" value="2"/>
</dbReference>
<dbReference type="Gene3D" id="3.30.40.10">
    <property type="entry name" value="Zinc/RING finger domain, C3HC4 (zinc finger)"/>
    <property type="match status" value="1"/>
</dbReference>
<dbReference type="CDD" id="cd22584">
    <property type="entry name" value="Rcat_RBR_unk"/>
    <property type="match status" value="1"/>
</dbReference>
<dbReference type="Gene3D" id="1.20.120.1750">
    <property type="match status" value="1"/>
</dbReference>
<evidence type="ECO:0000313" key="10">
    <source>
        <dbReference type="EMBL" id="OJT02837.1"/>
    </source>
</evidence>
<feature type="domain" description="RING-type" evidence="9">
    <location>
        <begin position="82"/>
        <end position="294"/>
    </location>
</feature>
<keyword evidence="7" id="KW-0833">Ubl conjugation pathway</keyword>
<dbReference type="GO" id="GO:0008270">
    <property type="term" value="F:zinc ion binding"/>
    <property type="evidence" value="ECO:0007669"/>
    <property type="project" value="UniProtKB-KW"/>
</dbReference>
<evidence type="ECO:0000256" key="2">
    <source>
        <dbReference type="ARBA" id="ARBA00012251"/>
    </source>
</evidence>
<gene>
    <name evidence="10" type="ORF">TRAPUB_6693</name>
</gene>
<keyword evidence="8" id="KW-0862">Zinc</keyword>
<name>A0A1M2V5N6_TRAPU</name>
<reference evidence="10 11" key="1">
    <citation type="submission" date="2016-10" db="EMBL/GenBank/DDBJ databases">
        <title>Genome sequence of the basidiomycete white-rot fungus Trametes pubescens.</title>
        <authorList>
            <person name="Makela M.R."/>
            <person name="Granchi Z."/>
            <person name="Peng M."/>
            <person name="De Vries R.P."/>
            <person name="Grigoriev I."/>
            <person name="Riley R."/>
            <person name="Hilden K."/>
        </authorList>
    </citation>
    <scope>NUCLEOTIDE SEQUENCE [LARGE SCALE GENOMIC DNA]</scope>
    <source>
        <strain evidence="10 11">FBCC735</strain>
    </source>
</reference>
<protein>
    <recommendedName>
        <fullName evidence="2">RBR-type E3 ubiquitin transferase</fullName>
        <ecNumber evidence="2">2.3.2.31</ecNumber>
    </recommendedName>
</protein>
<evidence type="ECO:0000313" key="11">
    <source>
        <dbReference type="Proteomes" id="UP000184267"/>
    </source>
</evidence>
<dbReference type="STRING" id="154538.A0A1M2V5N6"/>
<dbReference type="Proteomes" id="UP000184267">
    <property type="component" value="Unassembled WGS sequence"/>
</dbReference>
<organism evidence="10 11">
    <name type="scientific">Trametes pubescens</name>
    <name type="common">White-rot fungus</name>
    <dbReference type="NCBI Taxonomy" id="154538"/>
    <lineage>
        <taxon>Eukaryota</taxon>
        <taxon>Fungi</taxon>
        <taxon>Dikarya</taxon>
        <taxon>Basidiomycota</taxon>
        <taxon>Agaricomycotina</taxon>
        <taxon>Agaricomycetes</taxon>
        <taxon>Polyporales</taxon>
        <taxon>Polyporaceae</taxon>
        <taxon>Trametes</taxon>
    </lineage>
</organism>
<dbReference type="InterPro" id="IPR013083">
    <property type="entry name" value="Znf_RING/FYVE/PHD"/>
</dbReference>
<keyword evidence="6" id="KW-0863">Zinc-finger</keyword>
<accession>A0A1M2V5N6</accession>
<keyword evidence="4" id="KW-0479">Metal-binding</keyword>
<keyword evidence="11" id="KW-1185">Reference proteome</keyword>
<evidence type="ECO:0000256" key="3">
    <source>
        <dbReference type="ARBA" id="ARBA00022679"/>
    </source>
</evidence>
<dbReference type="AlphaFoldDB" id="A0A1M2V5N6"/>
<comment type="caution">
    <text evidence="10">The sequence shown here is derived from an EMBL/GenBank/DDBJ whole genome shotgun (WGS) entry which is preliminary data.</text>
</comment>
<dbReference type="GO" id="GO:0061630">
    <property type="term" value="F:ubiquitin protein ligase activity"/>
    <property type="evidence" value="ECO:0007669"/>
    <property type="project" value="UniProtKB-EC"/>
</dbReference>
<dbReference type="PANTHER" id="PTHR11685">
    <property type="entry name" value="RBR FAMILY RING FINGER AND IBR DOMAIN-CONTAINING"/>
    <property type="match status" value="1"/>
</dbReference>
<proteinExistence type="predicted"/>